<dbReference type="AlphaFoldDB" id="F0Q051"/>
<dbReference type="HOGENOM" id="CLU_067089_0_0_4"/>
<dbReference type="GeneID" id="43402202"/>
<evidence type="ECO:0000256" key="1">
    <source>
        <dbReference type="SAM" id="MobiDB-lite"/>
    </source>
</evidence>
<dbReference type="OrthoDB" id="9813050at2"/>
<name>F0Q051_PARA1</name>
<evidence type="ECO:0000313" key="2">
    <source>
        <dbReference type="EMBL" id="ADX43934.1"/>
    </source>
</evidence>
<dbReference type="Proteomes" id="UP000002482">
    <property type="component" value="Chromosome"/>
</dbReference>
<gene>
    <name evidence="2" type="ordered locus">Acav_0006</name>
</gene>
<sequence length="276" mass="31433">MPTSADVPALIAAISAPRLSSYRKFFQPQTDEELLGVYLWHEDVCAALNRNLKWVEVTMRNRFHRALSQRYGTGAAGPSRDWYHHLNLSSHSRDSVRKVTHSTTGQLRRPAPAPDDVVAKQTLGFWPALLDVSQDVRGTRLAWGDILIEVVPGHRQNTAAYWRAQAHRDALFARLDLCRYLRNRIAHHEPIWKQGALYEESRPRQRRPVALAAPAPRTPGEAVQRLKLQHDRVMDLLHWLSPEVASMVKDGTSYQDAEKLLQPGALDLYRQNLPLP</sequence>
<dbReference type="EMBL" id="CP002521">
    <property type="protein sequence ID" value="ADX43934.1"/>
    <property type="molecule type" value="Genomic_DNA"/>
</dbReference>
<feature type="region of interest" description="Disordered" evidence="1">
    <location>
        <begin position="93"/>
        <end position="114"/>
    </location>
</feature>
<proteinExistence type="predicted"/>
<accession>F0Q051</accession>
<reference evidence="2" key="1">
    <citation type="submission" date="2011-02" db="EMBL/GenBank/DDBJ databases">
        <title>Complete sequence of Acidovorax avenae subsp. avenae ATCC 19860.</title>
        <authorList>
            <consortium name="US DOE Joint Genome Institute"/>
            <person name="Lucas S."/>
            <person name="Copeland A."/>
            <person name="Lapidus A."/>
            <person name="Cheng J.-F."/>
            <person name="Goodwin L."/>
            <person name="Pitluck S."/>
            <person name="Chertkov O."/>
            <person name="Held B."/>
            <person name="Detter J.C."/>
            <person name="Han C."/>
            <person name="Tapia R."/>
            <person name="Land M."/>
            <person name="Hauser L."/>
            <person name="Kyrpides N."/>
            <person name="Ivanova N."/>
            <person name="Ovchinnikova G."/>
            <person name="Pagani I."/>
            <person name="Gordon S."/>
            <person name="Woyke T."/>
        </authorList>
    </citation>
    <scope>NUCLEOTIDE SEQUENCE</scope>
    <source>
        <strain evidence="2">ATCC 19860</strain>
    </source>
</reference>
<dbReference type="RefSeq" id="WP_013592522.1">
    <property type="nucleotide sequence ID" value="NC_015138.1"/>
</dbReference>
<protein>
    <submittedName>
        <fullName evidence="2">Abi family protein</fullName>
    </submittedName>
</protein>
<dbReference type="KEGG" id="aaa:Acav_0006"/>
<keyword evidence="3" id="KW-1185">Reference proteome</keyword>
<evidence type="ECO:0000313" key="3">
    <source>
        <dbReference type="Proteomes" id="UP000002482"/>
    </source>
</evidence>
<organism evidence="2 3">
    <name type="scientific">Paracidovorax avenae (strain ATCC 19860 / DSM 7227 / CCUG 15838 / JCM 20985 / LMG 2117 / NCPPB 1011)</name>
    <name type="common">Acidovorax avenae</name>
    <dbReference type="NCBI Taxonomy" id="643561"/>
    <lineage>
        <taxon>Bacteria</taxon>
        <taxon>Pseudomonadati</taxon>
        <taxon>Pseudomonadota</taxon>
        <taxon>Betaproteobacteria</taxon>
        <taxon>Burkholderiales</taxon>
        <taxon>Comamonadaceae</taxon>
        <taxon>Paracidovorax</taxon>
    </lineage>
</organism>